<keyword evidence="5" id="KW-1185">Reference proteome</keyword>
<name>A0A1I8PPQ2_STOCA</name>
<evidence type="ECO:0000313" key="5">
    <source>
        <dbReference type="Proteomes" id="UP000095300"/>
    </source>
</evidence>
<accession>A0A1I8PPQ2</accession>
<proteinExistence type="predicted"/>
<dbReference type="GO" id="GO:0062129">
    <property type="term" value="C:chitin-based extracellular matrix"/>
    <property type="evidence" value="ECO:0007669"/>
    <property type="project" value="TreeGrafter"/>
</dbReference>
<dbReference type="InterPro" id="IPR000618">
    <property type="entry name" value="Insect_cuticle"/>
</dbReference>
<evidence type="ECO:0000256" key="3">
    <source>
        <dbReference type="SAM" id="SignalP"/>
    </source>
</evidence>
<dbReference type="PRINTS" id="PR00947">
    <property type="entry name" value="CUTICLE"/>
</dbReference>
<keyword evidence="3" id="KW-0732">Signal</keyword>
<feature type="chain" id="PRO_5009327124" evidence="3">
    <location>
        <begin position="17"/>
        <end position="118"/>
    </location>
</feature>
<evidence type="ECO:0000256" key="1">
    <source>
        <dbReference type="ARBA" id="ARBA00022460"/>
    </source>
</evidence>
<dbReference type="VEuPathDB" id="VectorBase:SCAU009969"/>
<feature type="signal peptide" evidence="3">
    <location>
        <begin position="1"/>
        <end position="16"/>
    </location>
</feature>
<organism evidence="4 5">
    <name type="scientific">Stomoxys calcitrans</name>
    <name type="common">Stable fly</name>
    <name type="synonym">Conops calcitrans</name>
    <dbReference type="NCBI Taxonomy" id="35570"/>
    <lineage>
        <taxon>Eukaryota</taxon>
        <taxon>Metazoa</taxon>
        <taxon>Ecdysozoa</taxon>
        <taxon>Arthropoda</taxon>
        <taxon>Hexapoda</taxon>
        <taxon>Insecta</taxon>
        <taxon>Pterygota</taxon>
        <taxon>Neoptera</taxon>
        <taxon>Endopterygota</taxon>
        <taxon>Diptera</taxon>
        <taxon>Brachycera</taxon>
        <taxon>Muscomorpha</taxon>
        <taxon>Muscoidea</taxon>
        <taxon>Muscidae</taxon>
        <taxon>Stomoxys</taxon>
    </lineage>
</organism>
<dbReference type="Pfam" id="PF00379">
    <property type="entry name" value="Chitin_bind_4"/>
    <property type="match status" value="1"/>
</dbReference>
<protein>
    <submittedName>
        <fullName evidence="4">Uncharacterized protein</fullName>
    </submittedName>
</protein>
<dbReference type="InterPro" id="IPR031311">
    <property type="entry name" value="CHIT_BIND_RR_consensus"/>
</dbReference>
<dbReference type="EnsemblMetazoa" id="SCAU009969-RA">
    <property type="protein sequence ID" value="SCAU009969-PA"/>
    <property type="gene ID" value="SCAU009969"/>
</dbReference>
<dbReference type="STRING" id="35570.A0A1I8PPQ2"/>
<dbReference type="PROSITE" id="PS51155">
    <property type="entry name" value="CHIT_BIND_RR_2"/>
    <property type="match status" value="1"/>
</dbReference>
<dbReference type="Proteomes" id="UP000095300">
    <property type="component" value="Unassembled WGS sequence"/>
</dbReference>
<evidence type="ECO:0000256" key="2">
    <source>
        <dbReference type="PROSITE-ProRule" id="PRU00497"/>
    </source>
</evidence>
<sequence>MKFFIVLACVLAVVAANEDAEVLRSESQVNVEDFKYALELGNSVKTQQEGSLNGENWVVKGSYEFTSPEGEQVSVQYTADENGYHVDSAQPLLPTPPPIPEHILKAIEYINAHPPPTQ</sequence>
<dbReference type="PANTHER" id="PTHR10380">
    <property type="entry name" value="CUTICLE PROTEIN"/>
    <property type="match status" value="1"/>
</dbReference>
<dbReference type="InterPro" id="IPR050468">
    <property type="entry name" value="Cuticle_Struct_Prot"/>
</dbReference>
<dbReference type="GO" id="GO:0008010">
    <property type="term" value="F:structural constituent of chitin-based larval cuticle"/>
    <property type="evidence" value="ECO:0007669"/>
    <property type="project" value="TreeGrafter"/>
</dbReference>
<dbReference type="OrthoDB" id="6372059at2759"/>
<gene>
    <name evidence="4" type="primary">106088242</name>
</gene>
<dbReference type="PROSITE" id="PS00233">
    <property type="entry name" value="CHIT_BIND_RR_1"/>
    <property type="match status" value="1"/>
</dbReference>
<keyword evidence="1 2" id="KW-0193">Cuticle</keyword>
<dbReference type="KEGG" id="scac:106088242"/>
<dbReference type="PANTHER" id="PTHR10380:SF241">
    <property type="entry name" value="CUTICULAR PROTEIN 47EG-RELATED"/>
    <property type="match status" value="1"/>
</dbReference>
<dbReference type="AlphaFoldDB" id="A0A1I8PPQ2"/>
<reference evidence="4" key="1">
    <citation type="submission" date="2020-05" db="UniProtKB">
        <authorList>
            <consortium name="EnsemblMetazoa"/>
        </authorList>
    </citation>
    <scope>IDENTIFICATION</scope>
    <source>
        <strain evidence="4">USDA</strain>
    </source>
</reference>
<evidence type="ECO:0000313" key="4">
    <source>
        <dbReference type="EnsemblMetazoa" id="SCAU009969-PA"/>
    </source>
</evidence>